<gene>
    <name evidence="4" type="primary">mmpL8</name>
    <name evidence="4" type="ORF">g.15230</name>
</gene>
<keyword evidence="2" id="KW-0539">Nucleus</keyword>
<dbReference type="AlphaFoldDB" id="A0A1D1YTN8"/>
<feature type="region of interest" description="Disordered" evidence="3">
    <location>
        <begin position="1"/>
        <end position="48"/>
    </location>
</feature>
<feature type="region of interest" description="Disordered" evidence="3">
    <location>
        <begin position="71"/>
        <end position="101"/>
    </location>
</feature>
<organism evidence="4">
    <name type="scientific">Anthurium amnicola</name>
    <dbReference type="NCBI Taxonomy" id="1678845"/>
    <lineage>
        <taxon>Eukaryota</taxon>
        <taxon>Viridiplantae</taxon>
        <taxon>Streptophyta</taxon>
        <taxon>Embryophyta</taxon>
        <taxon>Tracheophyta</taxon>
        <taxon>Spermatophyta</taxon>
        <taxon>Magnoliopsida</taxon>
        <taxon>Liliopsida</taxon>
        <taxon>Araceae</taxon>
        <taxon>Pothoideae</taxon>
        <taxon>Potheae</taxon>
        <taxon>Anthurium</taxon>
    </lineage>
</organism>
<feature type="compositionally biased region" description="Low complexity" evidence="3">
    <location>
        <begin position="71"/>
        <end position="90"/>
    </location>
</feature>
<dbReference type="EMBL" id="GDJX01009950">
    <property type="protein sequence ID" value="JAT57986.1"/>
    <property type="molecule type" value="Transcribed_RNA"/>
</dbReference>
<feature type="non-terminal residue" evidence="4">
    <location>
        <position position="1"/>
    </location>
</feature>
<accession>A0A1D1YTN8</accession>
<sequence length="225" mass="23819">AVEPHHPICGRVSSGEAPSEQHLTRRLLPSPEPSTMGDGIKPRFHGATTGTCMEDDDELCGSISFSSDSIDSVGSSSSDLTDDATSSLPSSPLPPLATSPCCSPRPDADGPLYELSSLMAQLPIKRGLSKFFSGKSQSFTSLANVRCVEDLAKKETPYRRKINACKSYGGMSDLSNKSYFTPGPYSKTISKKSSRGSCASLAAKRSNSGLFTGSKPSPVSVQRNM</sequence>
<evidence type="ECO:0000256" key="1">
    <source>
        <dbReference type="ARBA" id="ARBA00004123"/>
    </source>
</evidence>
<dbReference type="InterPro" id="IPR051992">
    <property type="entry name" value="OxStress_Response_Reg"/>
</dbReference>
<dbReference type="GO" id="GO:0006950">
    <property type="term" value="P:response to stress"/>
    <property type="evidence" value="ECO:0007669"/>
    <property type="project" value="UniProtKB-ARBA"/>
</dbReference>
<reference evidence="4" key="1">
    <citation type="submission" date="2015-07" db="EMBL/GenBank/DDBJ databases">
        <title>Transcriptome Assembly of Anthurium amnicola.</title>
        <authorList>
            <person name="Suzuki J."/>
        </authorList>
    </citation>
    <scope>NUCLEOTIDE SEQUENCE</scope>
</reference>
<proteinExistence type="predicted"/>
<comment type="subcellular location">
    <subcellularLocation>
        <location evidence="1">Nucleus</location>
    </subcellularLocation>
</comment>
<name>A0A1D1YTN8_9ARAE</name>
<dbReference type="PANTHER" id="PTHR33172">
    <property type="entry name" value="OS08G0516900 PROTEIN"/>
    <property type="match status" value="1"/>
</dbReference>
<evidence type="ECO:0000256" key="2">
    <source>
        <dbReference type="ARBA" id="ARBA00023242"/>
    </source>
</evidence>
<evidence type="ECO:0000256" key="3">
    <source>
        <dbReference type="SAM" id="MobiDB-lite"/>
    </source>
</evidence>
<dbReference type="GO" id="GO:0005634">
    <property type="term" value="C:nucleus"/>
    <property type="evidence" value="ECO:0007669"/>
    <property type="project" value="UniProtKB-SubCell"/>
</dbReference>
<protein>
    <submittedName>
        <fullName evidence="4">Membrane transport protein mmpL8</fullName>
    </submittedName>
</protein>
<dbReference type="PANTHER" id="PTHR33172:SF99">
    <property type="entry name" value="COLD INDUCED PROTEIN-LIKE"/>
    <property type="match status" value="1"/>
</dbReference>
<evidence type="ECO:0000313" key="4">
    <source>
        <dbReference type="EMBL" id="JAT57986.1"/>
    </source>
</evidence>